<evidence type="ECO:0000313" key="12">
    <source>
        <dbReference type="Proteomes" id="UP001064087"/>
    </source>
</evidence>
<dbReference type="Pfam" id="PF02397">
    <property type="entry name" value="Bac_transf"/>
    <property type="match status" value="1"/>
</dbReference>
<keyword evidence="8" id="KW-0270">Exopolysaccharide synthesis</keyword>
<evidence type="ECO:0000256" key="5">
    <source>
        <dbReference type="ARBA" id="ARBA00022692"/>
    </source>
</evidence>
<dbReference type="InterPro" id="IPR003362">
    <property type="entry name" value="Bact_transf"/>
</dbReference>
<evidence type="ECO:0000256" key="8">
    <source>
        <dbReference type="ARBA" id="ARBA00023169"/>
    </source>
</evidence>
<evidence type="ECO:0000256" key="3">
    <source>
        <dbReference type="ARBA" id="ARBA00022475"/>
    </source>
</evidence>
<evidence type="ECO:0000256" key="6">
    <source>
        <dbReference type="ARBA" id="ARBA00022989"/>
    </source>
</evidence>
<keyword evidence="6 9" id="KW-1133">Transmembrane helix</keyword>
<dbReference type="PANTHER" id="PTHR30576">
    <property type="entry name" value="COLANIC BIOSYNTHESIS UDP-GLUCOSE LIPID CARRIER TRANSFERASE"/>
    <property type="match status" value="1"/>
</dbReference>
<evidence type="ECO:0000256" key="7">
    <source>
        <dbReference type="ARBA" id="ARBA00023136"/>
    </source>
</evidence>
<keyword evidence="12" id="KW-1185">Reference proteome</keyword>
<proteinExistence type="inferred from homology"/>
<feature type="transmembrane region" description="Helical" evidence="9">
    <location>
        <begin position="70"/>
        <end position="96"/>
    </location>
</feature>
<evidence type="ECO:0000256" key="2">
    <source>
        <dbReference type="ARBA" id="ARBA00006464"/>
    </source>
</evidence>
<dbReference type="PANTHER" id="PTHR30576:SF4">
    <property type="entry name" value="UNDECAPRENYL-PHOSPHATE GALACTOSE PHOSPHOTRANSFERASE"/>
    <property type="match status" value="1"/>
</dbReference>
<name>A0ABY6DBY6_9RHOB</name>
<comment type="subcellular location">
    <subcellularLocation>
        <location evidence="1">Cell membrane</location>
    </subcellularLocation>
</comment>
<dbReference type="EMBL" id="CP106738">
    <property type="protein sequence ID" value="UXX83524.1"/>
    <property type="molecule type" value="Genomic_DNA"/>
</dbReference>
<feature type="domain" description="Bacterial sugar transferase" evidence="10">
    <location>
        <begin position="68"/>
        <end position="258"/>
    </location>
</feature>
<evidence type="ECO:0000313" key="11">
    <source>
        <dbReference type="EMBL" id="UXX83524.1"/>
    </source>
</evidence>
<dbReference type="GO" id="GO:0016740">
    <property type="term" value="F:transferase activity"/>
    <property type="evidence" value="ECO:0007669"/>
    <property type="project" value="UniProtKB-KW"/>
</dbReference>
<evidence type="ECO:0000256" key="9">
    <source>
        <dbReference type="SAM" id="Phobius"/>
    </source>
</evidence>
<keyword evidence="7 9" id="KW-0472">Membrane</keyword>
<organism evidence="11 12">
    <name type="scientific">Roseovarius pelagicus</name>
    <dbReference type="NCBI Taxonomy" id="2980108"/>
    <lineage>
        <taxon>Bacteria</taxon>
        <taxon>Pseudomonadati</taxon>
        <taxon>Pseudomonadota</taxon>
        <taxon>Alphaproteobacteria</taxon>
        <taxon>Rhodobacterales</taxon>
        <taxon>Roseobacteraceae</taxon>
        <taxon>Roseovarius</taxon>
    </lineage>
</organism>
<reference evidence="11" key="1">
    <citation type="submission" date="2022-10" db="EMBL/GenBank/DDBJ databases">
        <title>Roseovarius pelagicus sp. nov., isolated from Arctic seawater.</title>
        <authorList>
            <person name="Hong Y.W."/>
            <person name="Hwang C.Y."/>
        </authorList>
    </citation>
    <scope>NUCLEOTIDE SEQUENCE</scope>
    <source>
        <strain evidence="11">HL-MP18</strain>
    </source>
</reference>
<evidence type="ECO:0000256" key="4">
    <source>
        <dbReference type="ARBA" id="ARBA00022679"/>
    </source>
</evidence>
<dbReference type="Proteomes" id="UP001064087">
    <property type="component" value="Chromosome"/>
</dbReference>
<protein>
    <submittedName>
        <fullName evidence="11">Sugar transferase</fullName>
    </submittedName>
</protein>
<accession>A0ABY6DBY6</accession>
<keyword evidence="3" id="KW-1003">Cell membrane</keyword>
<gene>
    <name evidence="11" type="ORF">N7U68_02255</name>
</gene>
<sequence>MTETNLHMRQPHGLGGGRPQAGFPHAALLSYVVRPSPAEVVDALRPLNLSAPVAPPLPSSRFYRTTGKRIFDLAFVLVTAPVALFLIAISALLLWIEGGSPFYRQERLGAGGSVFRILKLRTMVRDADARLEQVLAENDDLRREWDATQKLKNDPRITRFGAFLRKTSLDELPQLWNVLKGDMSLVGPRPMMVDQLSIYGDAHHYFALRPGITGLWQVSERNESLFKLRVRLDAEYDRCLSLVQDLKVLLLTVGAVVKRTGY</sequence>
<keyword evidence="5 9" id="KW-0812">Transmembrane</keyword>
<comment type="similarity">
    <text evidence="2">Belongs to the bacterial sugar transferase family.</text>
</comment>
<evidence type="ECO:0000256" key="1">
    <source>
        <dbReference type="ARBA" id="ARBA00004236"/>
    </source>
</evidence>
<dbReference type="RefSeq" id="WP_263048100.1">
    <property type="nucleotide sequence ID" value="NZ_CP106738.1"/>
</dbReference>
<evidence type="ECO:0000259" key="10">
    <source>
        <dbReference type="Pfam" id="PF02397"/>
    </source>
</evidence>
<keyword evidence="4 11" id="KW-0808">Transferase</keyword>